<comment type="caution">
    <text evidence="2">The sequence shown here is derived from an EMBL/GenBank/DDBJ whole genome shotgun (WGS) entry which is preliminary data.</text>
</comment>
<name>A0AAP4F6Z9_9CORY</name>
<proteinExistence type="predicted"/>
<accession>A0AAP4F6Z9</accession>
<feature type="compositionally biased region" description="Basic residues" evidence="1">
    <location>
        <begin position="51"/>
        <end position="65"/>
    </location>
</feature>
<protein>
    <submittedName>
        <fullName evidence="2">Uncharacterized protein</fullName>
    </submittedName>
</protein>
<reference evidence="2" key="1">
    <citation type="submission" date="2023-05" db="EMBL/GenBank/DDBJ databases">
        <title>Metabolic capabilities are highly conserved among human nasal-associated Corynebacterium species in pangenomic analyses.</title>
        <authorList>
            <person name="Tran T.H."/>
            <person name="Roberts A.Q."/>
            <person name="Escapa I.F."/>
            <person name="Gao W."/>
            <person name="Conlan S."/>
            <person name="Kong H."/>
            <person name="Segre J.A."/>
            <person name="Kelly M.S."/>
            <person name="Lemon K.P."/>
        </authorList>
    </citation>
    <scope>NUCLEOTIDE SEQUENCE</scope>
    <source>
        <strain evidence="2">KPL2654</strain>
    </source>
</reference>
<evidence type="ECO:0000313" key="2">
    <source>
        <dbReference type="EMBL" id="MDK4326782.1"/>
    </source>
</evidence>
<organism evidence="2 3">
    <name type="scientific">Corynebacterium propinquum</name>
    <dbReference type="NCBI Taxonomy" id="43769"/>
    <lineage>
        <taxon>Bacteria</taxon>
        <taxon>Bacillati</taxon>
        <taxon>Actinomycetota</taxon>
        <taxon>Actinomycetes</taxon>
        <taxon>Mycobacteriales</taxon>
        <taxon>Corynebacteriaceae</taxon>
        <taxon>Corynebacterium</taxon>
    </lineage>
</organism>
<sequence>MSSNLHPYRVATDNGEFVLMLSEDTQQAQFPAAQRVKPGLVESKDSPNKAARPRGRKRSTKKDEN</sequence>
<gene>
    <name evidence="2" type="ORF">QPX54_09745</name>
</gene>
<evidence type="ECO:0000256" key="1">
    <source>
        <dbReference type="SAM" id="MobiDB-lite"/>
    </source>
</evidence>
<dbReference type="AlphaFoldDB" id="A0AAP4F6Z9"/>
<feature type="region of interest" description="Disordered" evidence="1">
    <location>
        <begin position="29"/>
        <end position="65"/>
    </location>
</feature>
<dbReference type="EMBL" id="JASNVP010000009">
    <property type="protein sequence ID" value="MDK4326782.1"/>
    <property type="molecule type" value="Genomic_DNA"/>
</dbReference>
<dbReference type="RefSeq" id="WP_284589957.1">
    <property type="nucleotide sequence ID" value="NZ_JASNVP010000009.1"/>
</dbReference>
<evidence type="ECO:0000313" key="3">
    <source>
        <dbReference type="Proteomes" id="UP001226160"/>
    </source>
</evidence>
<dbReference type="Proteomes" id="UP001226160">
    <property type="component" value="Unassembled WGS sequence"/>
</dbReference>